<protein>
    <submittedName>
        <fullName evidence="1">Uncharacterized protein</fullName>
    </submittedName>
</protein>
<dbReference type="RefSeq" id="WP_151610590.1">
    <property type="nucleotide sequence ID" value="NZ_WBVY01000012.1"/>
</dbReference>
<dbReference type="Proteomes" id="UP000460650">
    <property type="component" value="Unassembled WGS sequence"/>
</dbReference>
<reference evidence="1 2" key="1">
    <citation type="submission" date="2019-09" db="EMBL/GenBank/DDBJ databases">
        <title>Taxonomic organization of the family Brucellaceae based on a phylogenomic approach.</title>
        <authorList>
            <person name="Leclercq S."/>
            <person name="Cloeckaert A."/>
            <person name="Zygmunt M.S."/>
        </authorList>
    </citation>
    <scope>NUCLEOTIDE SEQUENCE [LARGE SCALE GENOMIC DNA]</scope>
    <source>
        <strain evidence="1 2">TA93</strain>
    </source>
</reference>
<sequence length="112" mass="12400">MSRYDLTDFECRVIKPLLPICRSRGGLTTKIHVVVDAQGFPIRIGLLAANFLAMVQRASLLVYESDGLTLTKKPGRKSARLIFNSPCRQNGKNPPRKLMVSVIHAKAALNQP</sequence>
<proteinExistence type="predicted"/>
<name>A0A7V7VQ84_9HYPH</name>
<accession>A0A7V7VQ84</accession>
<organism evidence="1 2">
    <name type="scientific">Brucella tritici</name>
    <dbReference type="NCBI Taxonomy" id="94626"/>
    <lineage>
        <taxon>Bacteria</taxon>
        <taxon>Pseudomonadati</taxon>
        <taxon>Pseudomonadota</taxon>
        <taxon>Alphaproteobacteria</taxon>
        <taxon>Hyphomicrobiales</taxon>
        <taxon>Brucellaceae</taxon>
        <taxon>Brucella/Ochrobactrum group</taxon>
        <taxon>Brucella</taxon>
    </lineage>
</organism>
<gene>
    <name evidence="1" type="ORF">F9K94_23780</name>
</gene>
<evidence type="ECO:0000313" key="2">
    <source>
        <dbReference type="Proteomes" id="UP000460650"/>
    </source>
</evidence>
<dbReference type="AlphaFoldDB" id="A0A7V7VQ84"/>
<evidence type="ECO:0000313" key="1">
    <source>
        <dbReference type="EMBL" id="KAB2654663.1"/>
    </source>
</evidence>
<dbReference type="EMBL" id="WBVY01000012">
    <property type="protein sequence ID" value="KAB2654663.1"/>
    <property type="molecule type" value="Genomic_DNA"/>
</dbReference>
<comment type="caution">
    <text evidence="1">The sequence shown here is derived from an EMBL/GenBank/DDBJ whole genome shotgun (WGS) entry which is preliminary data.</text>
</comment>